<dbReference type="SUPFAM" id="SSF51197">
    <property type="entry name" value="Clavaminate synthase-like"/>
    <property type="match status" value="1"/>
</dbReference>
<evidence type="ECO:0000313" key="7">
    <source>
        <dbReference type="EMBL" id="KAL0579823.1"/>
    </source>
</evidence>
<keyword evidence="2" id="KW-0645">Protease</keyword>
<evidence type="ECO:0000256" key="2">
    <source>
        <dbReference type="ARBA" id="ARBA00022670"/>
    </source>
</evidence>
<evidence type="ECO:0000256" key="4">
    <source>
        <dbReference type="SAM" id="MobiDB-lite"/>
    </source>
</evidence>
<comment type="similarity">
    <text evidence="1">Belongs to the peptidase C48 family.</text>
</comment>
<dbReference type="Gene3D" id="2.60.120.650">
    <property type="entry name" value="Cupin"/>
    <property type="match status" value="1"/>
</dbReference>
<organism evidence="7 8">
    <name type="scientific">Marasmius crinis-equi</name>
    <dbReference type="NCBI Taxonomy" id="585013"/>
    <lineage>
        <taxon>Eukaryota</taxon>
        <taxon>Fungi</taxon>
        <taxon>Dikarya</taxon>
        <taxon>Basidiomycota</taxon>
        <taxon>Agaricomycotina</taxon>
        <taxon>Agaricomycetes</taxon>
        <taxon>Agaricomycetidae</taxon>
        <taxon>Agaricales</taxon>
        <taxon>Marasmiineae</taxon>
        <taxon>Marasmiaceae</taxon>
        <taxon>Marasmius</taxon>
    </lineage>
</organism>
<keyword evidence="8" id="KW-1185">Reference proteome</keyword>
<evidence type="ECO:0000259" key="5">
    <source>
        <dbReference type="PROSITE" id="PS50600"/>
    </source>
</evidence>
<proteinExistence type="inferred from homology"/>
<reference evidence="7 8" key="1">
    <citation type="submission" date="2024-02" db="EMBL/GenBank/DDBJ databases">
        <title>A draft genome for the cacao thread blight pathogen Marasmius crinis-equi.</title>
        <authorList>
            <person name="Cohen S.P."/>
            <person name="Baruah I.K."/>
            <person name="Amoako-Attah I."/>
            <person name="Bukari Y."/>
            <person name="Meinhardt L.W."/>
            <person name="Bailey B.A."/>
        </authorList>
    </citation>
    <scope>NUCLEOTIDE SEQUENCE [LARGE SCALE GENOMIC DNA]</scope>
    <source>
        <strain evidence="7 8">GH-76</strain>
    </source>
</reference>
<evidence type="ECO:0000259" key="6">
    <source>
        <dbReference type="PROSITE" id="PS51184"/>
    </source>
</evidence>
<feature type="region of interest" description="Disordered" evidence="4">
    <location>
        <begin position="865"/>
        <end position="915"/>
    </location>
</feature>
<dbReference type="Gene3D" id="3.40.395.10">
    <property type="entry name" value="Adenoviral Proteinase, Chain A"/>
    <property type="match status" value="1"/>
</dbReference>
<dbReference type="SUPFAM" id="SSF54001">
    <property type="entry name" value="Cysteine proteinases"/>
    <property type="match status" value="1"/>
</dbReference>
<feature type="domain" description="JmjC" evidence="6">
    <location>
        <begin position="1361"/>
        <end position="1511"/>
    </location>
</feature>
<feature type="region of interest" description="Disordered" evidence="4">
    <location>
        <begin position="1068"/>
        <end position="1139"/>
    </location>
</feature>
<dbReference type="PROSITE" id="PS50600">
    <property type="entry name" value="ULP_PROTEASE"/>
    <property type="match status" value="1"/>
</dbReference>
<gene>
    <name evidence="7" type="ORF">V5O48_002174</name>
</gene>
<dbReference type="EMBL" id="JBAHYK010000047">
    <property type="protein sequence ID" value="KAL0579823.1"/>
    <property type="molecule type" value="Genomic_DNA"/>
</dbReference>
<evidence type="ECO:0008006" key="9">
    <source>
        <dbReference type="Google" id="ProtNLM"/>
    </source>
</evidence>
<dbReference type="Pfam" id="PF02902">
    <property type="entry name" value="Peptidase_C48"/>
    <property type="match status" value="1"/>
</dbReference>
<dbReference type="InterPro" id="IPR003347">
    <property type="entry name" value="JmjC_dom"/>
</dbReference>
<evidence type="ECO:0000313" key="8">
    <source>
        <dbReference type="Proteomes" id="UP001465976"/>
    </source>
</evidence>
<dbReference type="InterPro" id="IPR003653">
    <property type="entry name" value="Peptidase_C48_C"/>
</dbReference>
<sequence>MTEECLVFERMQAQPSSSCRFDHLPSSFKNIGHFPWRSGVLCGTVEDMKKRLHPSIQDTMYTILGLVDTYLRNHKRGNSESLDFIESVTGSKTRGRSNVIRIAFAMIFLDRAALFLRPNDAFICPPSSVPRTNLNRPYVTIPHILHSIGNWPNVILELESALEAYDAAGERYKPTSADLNQDDAAQVQCKLISKCVQHLQNMGDNFAKLVIDTVTLNIELCSFFLHWLLLGHGDLPLTEKDFRDRLEKDLLALGVELPKHKNIYDPSKIRTSMWTALALSPLVLLAPGVNLFTVSSPVQLLRIGNQHPPVLRQFEDFLWSEYISVDGVHRTALDAVRSIVVKGKLLLAEVDSETGSWFALEANGITDPLGGETVFRWIGMLAEDECKASKSKRRGLDVASDDLQVHDLTPRFEPDSQVDHGYVVASSSLDGVTGNNRQPTFASITGFVIGPDDASSWLLRSAISFPPSFLVGRFKVQECDLMRLTKKGWLNDAIIDASLACYPFPKECLVLDTMYWKASIDKIRGGNDSPKELGVKKMEFEHCKHILIPLHSSQLDHWVAVAVDLPRQKITLYDSLPTGRHMNDIHIRNVELWLSKMYGYCHRPVPVWSTEIQTPVQCLQNNSYDCGAFVLGNLLLHGLSGGKDNRLLTQEVIPVVRAGFLQLLLAFENVASNATKGIQGAAVTGRNASSLLSLDRSEPFTNGCSSSRESVTGLETGHASVDPADVLDTHSTHVRAETNADGVKDPSPGLVVQDDVLSLQRRNERLLLTDAVVLTPEHCHVELGFDFDAFHAPSDMFDGDAGLSFRSEEILKSQLAHDDFIDMITDSCHSDRDGACLAGLNLAEAPFDVSVEGVANMELVLLSESGDSTPSPVPPALDDRVNATSEDGGALSRSEDGSSDSQRGDVSTMIPGGTARSVGYLDVADARHSSQKAAERGPRGVSTECHATSEFVYHGPVPDMGAAASSASGDPEPVPGSFSPSQFEDSIDPVYASVVDHTSEAVPATGSTSPTTTMSPMHCEDISVGSISTSPVSDTIGLSPISDNRDAVEEHYQDATRGELSPIAIQGGFDREGRFGDGMRSPYNTSDLAGCLRRSSREKRSVRDSVPSASSTTKRRKKNPVQQSVVGRRSVSHHAESVAAAGTEPAFSKHYVASQLALDRAAFDPRLVSARMADKTYQFTNYASVTYCWTPYFLSAGDHEQLHRLLSSAGNVVVVPDSCGKYPELTSKLSSPTLTAQHHSTNSFPTKCLTVMPFARYTRLSDEILQNMFRSSAFVVTSVPTMDGNSRWDVRTMRKLGSIDDMRQVHDKTIVAEEDPNAGIVKASLTDALNEADQVNLCKPVNFLDIPGHAGDFYCPIQLVSDAFAHKQTLSHPSLFSPMPDENVWHLVTTKDVLTEMHMDAEGAAVMLLVEVGAKLVFILVSPSADVGGAATVNYSLDMDREMGLSNTGQLGNTVGWEVQGVLLLPGDMLLLPPGTFHFVYTLEPAICHGRHFYCSSTIQQTCWALFHCLVTGEVCTNSDNTVNRSSLVRLMAFWHQEFVKRGWHRDSYRESETAHMPVWTTMTGVIDFLTLANVFEFGPVLWTEMYRDEGVDPEHIRELDLARTWSRELFDVYARTFDVRVVETDSGRRISSAGQRPIWEDIRISFLVQQMLCLVRHACLAADRGYERSPTQQRILELMERYFPTQGGVSEDAWDRFQDMRIGNTSQRSLFPVAVDCESYQWLYHSHANNPYMFELVTADGAVFKDIPWLDVHHRIHSASTSTNSDRSSTACSQPDVDTLLSDSTGDFEQCDSRSDLSLETLHASSLSPVEAAERLEMELLGLPRKSLSDGAGEFLSVSKKRRMEKSPRRRPKKCRKLCVASDTSDTLDQL</sequence>
<dbReference type="PROSITE" id="PS51184">
    <property type="entry name" value="JMJC"/>
    <property type="match status" value="1"/>
</dbReference>
<dbReference type="Proteomes" id="UP001465976">
    <property type="component" value="Unassembled WGS sequence"/>
</dbReference>
<name>A0ABR3FWI3_9AGAR</name>
<comment type="caution">
    <text evidence="7">The sequence shown here is derived from an EMBL/GenBank/DDBJ whole genome shotgun (WGS) entry which is preliminary data.</text>
</comment>
<accession>A0ABR3FWI3</accession>
<dbReference type="InterPro" id="IPR038765">
    <property type="entry name" value="Papain-like_cys_pep_sf"/>
</dbReference>
<protein>
    <recommendedName>
        <fullName evidence="9">Ubiquitin-like protease family profile domain-containing protein</fullName>
    </recommendedName>
</protein>
<evidence type="ECO:0000256" key="1">
    <source>
        <dbReference type="ARBA" id="ARBA00005234"/>
    </source>
</evidence>
<feature type="domain" description="Ubiquitin-like protease family profile" evidence="5">
    <location>
        <begin position="474"/>
        <end position="637"/>
    </location>
</feature>
<evidence type="ECO:0000256" key="3">
    <source>
        <dbReference type="ARBA" id="ARBA00022801"/>
    </source>
</evidence>
<keyword evidence="3" id="KW-0378">Hydrolase</keyword>